<gene>
    <name evidence="1" type="ORF">LSTR_LSTR015013</name>
</gene>
<keyword evidence="2" id="KW-1185">Reference proteome</keyword>
<dbReference type="OrthoDB" id="6636556at2759"/>
<dbReference type="AlphaFoldDB" id="A0A482WMJ9"/>
<dbReference type="Proteomes" id="UP000291343">
    <property type="component" value="Unassembled WGS sequence"/>
</dbReference>
<evidence type="ECO:0000313" key="1">
    <source>
        <dbReference type="EMBL" id="RZF34466.1"/>
    </source>
</evidence>
<dbReference type="SMR" id="A0A482WMJ9"/>
<protein>
    <submittedName>
        <fullName evidence="1">Uncharacterized protein</fullName>
    </submittedName>
</protein>
<name>A0A482WMJ9_LAOST</name>
<dbReference type="EMBL" id="QKKF02031421">
    <property type="protein sequence ID" value="RZF34466.1"/>
    <property type="molecule type" value="Genomic_DNA"/>
</dbReference>
<proteinExistence type="predicted"/>
<accession>A0A482WMJ9</accession>
<evidence type="ECO:0000313" key="2">
    <source>
        <dbReference type="Proteomes" id="UP000291343"/>
    </source>
</evidence>
<comment type="caution">
    <text evidence="1">The sequence shown here is derived from an EMBL/GenBank/DDBJ whole genome shotgun (WGS) entry which is preliminary data.</text>
</comment>
<organism evidence="1 2">
    <name type="scientific">Laodelphax striatellus</name>
    <name type="common">Small brown planthopper</name>
    <name type="synonym">Delphax striatella</name>
    <dbReference type="NCBI Taxonomy" id="195883"/>
    <lineage>
        <taxon>Eukaryota</taxon>
        <taxon>Metazoa</taxon>
        <taxon>Ecdysozoa</taxon>
        <taxon>Arthropoda</taxon>
        <taxon>Hexapoda</taxon>
        <taxon>Insecta</taxon>
        <taxon>Pterygota</taxon>
        <taxon>Neoptera</taxon>
        <taxon>Paraneoptera</taxon>
        <taxon>Hemiptera</taxon>
        <taxon>Auchenorrhyncha</taxon>
        <taxon>Fulgoroidea</taxon>
        <taxon>Delphacidae</taxon>
        <taxon>Criomorphinae</taxon>
        <taxon>Laodelphax</taxon>
    </lineage>
</organism>
<sequence>MTTLTGDLEGSPVTSIEQRSISDMKISIAGEDELMRSSKIIENFKLMPNLLDEKVIPDLTNMQPWPATEAVANLLEIDDDETNFKSFWIVDTLASGLKQLQNRGVQQSNQKAFVYWFFYILETIQVHNWSREETFSTVKLLFLRAEKMILSESEDIPAPQACFEINPRSSAASEIIRDDKMDEKDERFEILKERNLIELGYLIDLIYNIFANRFKYEVIRTTYANITTWESIEDSDAINFPRTLRVEAIEKPARKEKGERRPLKGSAVISTTDDMSEEQILPLLKAVDQKFFDELFPIVKPAKKNKAKTEKPKKKKK</sequence>
<dbReference type="InParanoid" id="A0A482WMJ9"/>
<reference evidence="1 2" key="1">
    <citation type="journal article" date="2017" name="Gigascience">
        <title>Genome sequence of the small brown planthopper, Laodelphax striatellus.</title>
        <authorList>
            <person name="Zhu J."/>
            <person name="Jiang F."/>
            <person name="Wang X."/>
            <person name="Yang P."/>
            <person name="Bao Y."/>
            <person name="Zhao W."/>
            <person name="Wang W."/>
            <person name="Lu H."/>
            <person name="Wang Q."/>
            <person name="Cui N."/>
            <person name="Li J."/>
            <person name="Chen X."/>
            <person name="Luo L."/>
            <person name="Yu J."/>
            <person name="Kang L."/>
            <person name="Cui F."/>
        </authorList>
    </citation>
    <scope>NUCLEOTIDE SEQUENCE [LARGE SCALE GENOMIC DNA]</scope>
    <source>
        <strain evidence="1">Lst14</strain>
    </source>
</reference>